<evidence type="ECO:0000256" key="1">
    <source>
        <dbReference type="SAM" id="MobiDB-lite"/>
    </source>
</evidence>
<proteinExistence type="predicted"/>
<keyword evidence="3" id="KW-1185">Reference proteome</keyword>
<organism evidence="2 3">
    <name type="scientific">Clydaea vesicula</name>
    <dbReference type="NCBI Taxonomy" id="447962"/>
    <lineage>
        <taxon>Eukaryota</taxon>
        <taxon>Fungi</taxon>
        <taxon>Fungi incertae sedis</taxon>
        <taxon>Chytridiomycota</taxon>
        <taxon>Chytridiomycota incertae sedis</taxon>
        <taxon>Chytridiomycetes</taxon>
        <taxon>Lobulomycetales</taxon>
        <taxon>Lobulomycetaceae</taxon>
        <taxon>Clydaea</taxon>
    </lineage>
</organism>
<evidence type="ECO:0000313" key="3">
    <source>
        <dbReference type="Proteomes" id="UP001211065"/>
    </source>
</evidence>
<dbReference type="CDD" id="cd21459">
    <property type="entry name" value="DLC-like_TCTEX1D2"/>
    <property type="match status" value="1"/>
</dbReference>
<dbReference type="Gene3D" id="3.30.1140.40">
    <property type="entry name" value="Tctex-1"/>
    <property type="match status" value="1"/>
</dbReference>
<feature type="compositionally biased region" description="Polar residues" evidence="1">
    <location>
        <begin position="57"/>
        <end position="73"/>
    </location>
</feature>
<name>A0AAD5XUE7_9FUNG</name>
<dbReference type="GO" id="GO:0005737">
    <property type="term" value="C:cytoplasm"/>
    <property type="evidence" value="ECO:0007669"/>
    <property type="project" value="TreeGrafter"/>
</dbReference>
<evidence type="ECO:0000313" key="2">
    <source>
        <dbReference type="EMBL" id="KAJ3215537.1"/>
    </source>
</evidence>
<feature type="region of interest" description="Disordered" evidence="1">
    <location>
        <begin position="1"/>
        <end position="114"/>
    </location>
</feature>
<dbReference type="PANTHER" id="PTHR21255">
    <property type="entry name" value="T-COMPLEX-ASSOCIATED-TESTIS-EXPRESSED 1/ DYNEIN LIGHT CHAIN"/>
    <property type="match status" value="1"/>
</dbReference>
<accession>A0AAD5XUE7</accession>
<reference evidence="2" key="1">
    <citation type="submission" date="2020-05" db="EMBL/GenBank/DDBJ databases">
        <title>Phylogenomic resolution of chytrid fungi.</title>
        <authorList>
            <person name="Stajich J.E."/>
            <person name="Amses K."/>
            <person name="Simmons R."/>
            <person name="Seto K."/>
            <person name="Myers J."/>
            <person name="Bonds A."/>
            <person name="Quandt C.A."/>
            <person name="Barry K."/>
            <person name="Liu P."/>
            <person name="Grigoriev I."/>
            <person name="Longcore J.E."/>
            <person name="James T.Y."/>
        </authorList>
    </citation>
    <scope>NUCLEOTIDE SEQUENCE</scope>
    <source>
        <strain evidence="2">JEL0476</strain>
    </source>
</reference>
<dbReference type="PANTHER" id="PTHR21255:SF7">
    <property type="entry name" value="DYNEIN LIGHT CHAIN TCTEX-TYPE PROTEIN 2B"/>
    <property type="match status" value="1"/>
</dbReference>
<dbReference type="Proteomes" id="UP001211065">
    <property type="component" value="Unassembled WGS sequence"/>
</dbReference>
<protein>
    <submittedName>
        <fullName evidence="2">Tctex1 domain-containing protein 3</fullName>
    </submittedName>
</protein>
<dbReference type="InterPro" id="IPR005334">
    <property type="entry name" value="Tctex-1-like"/>
</dbReference>
<feature type="compositionally biased region" description="Polar residues" evidence="1">
    <location>
        <begin position="10"/>
        <end position="22"/>
    </location>
</feature>
<comment type="caution">
    <text evidence="2">The sequence shown here is derived from an EMBL/GenBank/DDBJ whole genome shotgun (WGS) entry which is preliminary data.</text>
</comment>
<feature type="compositionally biased region" description="Polar residues" evidence="1">
    <location>
        <begin position="83"/>
        <end position="111"/>
    </location>
</feature>
<sequence length="227" mass="25119">MNTVAEELNDSQNKTSEATNQEKPTEVLPSKPDTPPQQQQSSTVAQQSAPTSEEVQKPTSQQSNLGSKSNAASRANLHGSKSDLANSKPKATSKPNLSNKPQPTENQQSEAPANAIIYENTYRMKPDKKFSSEAVIRVLEGILQTKLQKVKYDAEKTGELSKNLANEILSAVKKFEFDRYKYVVDVNIGEFKGQGIKVASRCVWDTTTDSYASSSFRNSTFRLKHIM</sequence>
<dbReference type="GO" id="GO:0045505">
    <property type="term" value="F:dynein intermediate chain binding"/>
    <property type="evidence" value="ECO:0007669"/>
    <property type="project" value="TreeGrafter"/>
</dbReference>
<dbReference type="GO" id="GO:0005868">
    <property type="term" value="C:cytoplasmic dynein complex"/>
    <property type="evidence" value="ECO:0007669"/>
    <property type="project" value="TreeGrafter"/>
</dbReference>
<dbReference type="InterPro" id="IPR038586">
    <property type="entry name" value="Tctex-1-like_sf"/>
</dbReference>
<dbReference type="EMBL" id="JADGJW010000537">
    <property type="protein sequence ID" value="KAJ3215537.1"/>
    <property type="molecule type" value="Genomic_DNA"/>
</dbReference>
<dbReference type="Pfam" id="PF03645">
    <property type="entry name" value="Tctex-1"/>
    <property type="match status" value="1"/>
</dbReference>
<dbReference type="AlphaFoldDB" id="A0AAD5XUE7"/>
<feature type="compositionally biased region" description="Low complexity" evidence="1">
    <location>
        <begin position="36"/>
        <end position="52"/>
    </location>
</feature>
<gene>
    <name evidence="2" type="primary">TCTE3</name>
    <name evidence="2" type="ORF">HK099_006314</name>
</gene>
<dbReference type="GO" id="GO:0007018">
    <property type="term" value="P:microtubule-based movement"/>
    <property type="evidence" value="ECO:0007669"/>
    <property type="project" value="TreeGrafter"/>
</dbReference>